<dbReference type="AlphaFoldDB" id="A0AAD9KL82"/>
<dbReference type="EMBL" id="JAODUO010000891">
    <property type="protein sequence ID" value="KAK2173237.1"/>
    <property type="molecule type" value="Genomic_DNA"/>
</dbReference>
<accession>A0AAD9KL82</accession>
<sequence length="134" mass="15367">MLLVLVKKTVLFHFNSPPTKFPHDITTQRELTALFNMRVVKATRCERPLQGQKHRFGPVKHSGVVVTLADGRTFLVHKTVVTDTKHMDWSKWMCLESKKVHRSKVTDYVKAGGSVFHTLWDNCHGAASRMMRLP</sequence>
<proteinExistence type="predicted"/>
<evidence type="ECO:0000313" key="2">
    <source>
        <dbReference type="Proteomes" id="UP001209878"/>
    </source>
</evidence>
<comment type="caution">
    <text evidence="1">The sequence shown here is derived from an EMBL/GenBank/DDBJ whole genome shotgun (WGS) entry which is preliminary data.</text>
</comment>
<keyword evidence="2" id="KW-1185">Reference proteome</keyword>
<reference evidence="1" key="1">
    <citation type="journal article" date="2023" name="Mol. Biol. Evol.">
        <title>Third-Generation Sequencing Reveals the Adaptive Role of the Epigenome in Three Deep-Sea Polychaetes.</title>
        <authorList>
            <person name="Perez M."/>
            <person name="Aroh O."/>
            <person name="Sun Y."/>
            <person name="Lan Y."/>
            <person name="Juniper S.K."/>
            <person name="Young C.R."/>
            <person name="Angers B."/>
            <person name="Qian P.Y."/>
        </authorList>
    </citation>
    <scope>NUCLEOTIDE SEQUENCE</scope>
    <source>
        <strain evidence="1">R07B-5</strain>
    </source>
</reference>
<dbReference type="Proteomes" id="UP001209878">
    <property type="component" value="Unassembled WGS sequence"/>
</dbReference>
<name>A0AAD9KL82_RIDPI</name>
<gene>
    <name evidence="1" type="ORF">NP493_891g00029</name>
</gene>
<organism evidence="1 2">
    <name type="scientific">Ridgeia piscesae</name>
    <name type="common">Tubeworm</name>
    <dbReference type="NCBI Taxonomy" id="27915"/>
    <lineage>
        <taxon>Eukaryota</taxon>
        <taxon>Metazoa</taxon>
        <taxon>Spiralia</taxon>
        <taxon>Lophotrochozoa</taxon>
        <taxon>Annelida</taxon>
        <taxon>Polychaeta</taxon>
        <taxon>Sedentaria</taxon>
        <taxon>Canalipalpata</taxon>
        <taxon>Sabellida</taxon>
        <taxon>Siboglinidae</taxon>
        <taxon>Ridgeia</taxon>
    </lineage>
</organism>
<protein>
    <submittedName>
        <fullName evidence="1">Uncharacterized protein</fullName>
    </submittedName>
</protein>
<evidence type="ECO:0000313" key="1">
    <source>
        <dbReference type="EMBL" id="KAK2173237.1"/>
    </source>
</evidence>